<evidence type="ECO:0000256" key="2">
    <source>
        <dbReference type="ARBA" id="ARBA00023082"/>
    </source>
</evidence>
<evidence type="ECO:0000256" key="4">
    <source>
        <dbReference type="ARBA" id="ARBA00023163"/>
    </source>
</evidence>
<keyword evidence="4" id="KW-0804">Transcription</keyword>
<dbReference type="Gene3D" id="1.10.1740.10">
    <property type="match status" value="1"/>
</dbReference>
<dbReference type="RefSeq" id="WP_377943381.1">
    <property type="nucleotide sequence ID" value="NZ_JBHUCX010000028.1"/>
</dbReference>
<dbReference type="Pfam" id="PF04542">
    <property type="entry name" value="Sigma70_r2"/>
    <property type="match status" value="1"/>
</dbReference>
<dbReference type="InterPro" id="IPR007627">
    <property type="entry name" value="RNA_pol_sigma70_r2"/>
</dbReference>
<dbReference type="CDD" id="cd06171">
    <property type="entry name" value="Sigma70_r4"/>
    <property type="match status" value="1"/>
</dbReference>
<dbReference type="InterPro" id="IPR013324">
    <property type="entry name" value="RNA_pol_sigma_r3/r4-like"/>
</dbReference>
<sequence>MPYEAYQTWGRQQTNERIEAHLPLVYNLSSSLVSRAVPVGLEMGDLVHIGVLALYTASESFEAERGVAFGAYAKPFVRGAMLDEIARCKNESRSTRDKYRKVREAQDKLAQRMMREPTIDELANELGISCETLSAWMYDIGLRESASLDELAVTRELQPPDEGIASQPELHFLGLESKGRLVEVLARLPLQEQQLLYLYYQEELTLKEIGYVLERSESQISRWHKKVLAKLKQFLAEDESV</sequence>
<keyword evidence="2" id="KW-0731">Sigma factor</keyword>
<feature type="domain" description="RNA polymerase sigma-70 region 2" evidence="6">
    <location>
        <begin position="18"/>
        <end position="87"/>
    </location>
</feature>
<dbReference type="Pfam" id="PF04539">
    <property type="entry name" value="Sigma70_r3"/>
    <property type="match status" value="1"/>
</dbReference>
<dbReference type="InterPro" id="IPR007630">
    <property type="entry name" value="RNA_pol_sigma70_r4"/>
</dbReference>
<feature type="domain" description="RNA polymerase sigma-70 region 3" evidence="5">
    <location>
        <begin position="99"/>
        <end position="138"/>
    </location>
</feature>
<comment type="caution">
    <text evidence="8">The sequence shown here is derived from an EMBL/GenBank/DDBJ whole genome shotgun (WGS) entry which is preliminary data.</text>
</comment>
<organism evidence="8 9">
    <name type="scientific">Alicyclobacillus fodiniaquatilis</name>
    <dbReference type="NCBI Taxonomy" id="1661150"/>
    <lineage>
        <taxon>Bacteria</taxon>
        <taxon>Bacillati</taxon>
        <taxon>Bacillota</taxon>
        <taxon>Bacilli</taxon>
        <taxon>Bacillales</taxon>
        <taxon>Alicyclobacillaceae</taxon>
        <taxon>Alicyclobacillus</taxon>
    </lineage>
</organism>
<keyword evidence="9" id="KW-1185">Reference proteome</keyword>
<evidence type="ECO:0000259" key="5">
    <source>
        <dbReference type="Pfam" id="PF04539"/>
    </source>
</evidence>
<evidence type="ECO:0000259" key="6">
    <source>
        <dbReference type="Pfam" id="PF04542"/>
    </source>
</evidence>
<protein>
    <submittedName>
        <fullName evidence="8">Sigma-70 family RNA polymerase sigma factor</fullName>
    </submittedName>
</protein>
<evidence type="ECO:0000313" key="8">
    <source>
        <dbReference type="EMBL" id="MFD1675474.1"/>
    </source>
</evidence>
<dbReference type="InterPro" id="IPR014284">
    <property type="entry name" value="RNA_pol_sigma-70_dom"/>
</dbReference>
<evidence type="ECO:0000313" key="9">
    <source>
        <dbReference type="Proteomes" id="UP001597079"/>
    </source>
</evidence>
<proteinExistence type="predicted"/>
<dbReference type="SUPFAM" id="SSF88946">
    <property type="entry name" value="Sigma2 domain of RNA polymerase sigma factors"/>
    <property type="match status" value="1"/>
</dbReference>
<dbReference type="NCBIfam" id="TIGR02937">
    <property type="entry name" value="sigma70-ECF"/>
    <property type="match status" value="1"/>
</dbReference>
<name>A0ABW4JI67_9BACL</name>
<dbReference type="Pfam" id="PF04545">
    <property type="entry name" value="Sigma70_r4"/>
    <property type="match status" value="1"/>
</dbReference>
<keyword evidence="1" id="KW-0805">Transcription regulation</keyword>
<reference evidence="9" key="1">
    <citation type="journal article" date="2019" name="Int. J. Syst. Evol. Microbiol.">
        <title>The Global Catalogue of Microorganisms (GCM) 10K type strain sequencing project: providing services to taxonomists for standard genome sequencing and annotation.</title>
        <authorList>
            <consortium name="The Broad Institute Genomics Platform"/>
            <consortium name="The Broad Institute Genome Sequencing Center for Infectious Disease"/>
            <person name="Wu L."/>
            <person name="Ma J."/>
        </authorList>
    </citation>
    <scope>NUCLEOTIDE SEQUENCE [LARGE SCALE GENOMIC DNA]</scope>
    <source>
        <strain evidence="9">CGMCC 1.12286</strain>
    </source>
</reference>
<dbReference type="InterPro" id="IPR013325">
    <property type="entry name" value="RNA_pol_sigma_r2"/>
</dbReference>
<dbReference type="InterPro" id="IPR007624">
    <property type="entry name" value="RNA_pol_sigma70_r3"/>
</dbReference>
<gene>
    <name evidence="8" type="ORF">ACFSB2_12300</name>
</gene>
<feature type="domain" description="RNA polymerase sigma-70 region 4" evidence="7">
    <location>
        <begin position="184"/>
        <end position="233"/>
    </location>
</feature>
<evidence type="ECO:0000259" key="7">
    <source>
        <dbReference type="Pfam" id="PF04545"/>
    </source>
</evidence>
<dbReference type="PANTHER" id="PTHR30385">
    <property type="entry name" value="SIGMA FACTOR F FLAGELLAR"/>
    <property type="match status" value="1"/>
</dbReference>
<dbReference type="Proteomes" id="UP001597079">
    <property type="component" value="Unassembled WGS sequence"/>
</dbReference>
<dbReference type="Gene3D" id="1.20.140.160">
    <property type="match status" value="1"/>
</dbReference>
<dbReference type="SUPFAM" id="SSF88659">
    <property type="entry name" value="Sigma3 and sigma4 domains of RNA polymerase sigma factors"/>
    <property type="match status" value="2"/>
</dbReference>
<accession>A0ABW4JI67</accession>
<dbReference type="EMBL" id="JBHUCX010000028">
    <property type="protein sequence ID" value="MFD1675474.1"/>
    <property type="molecule type" value="Genomic_DNA"/>
</dbReference>
<evidence type="ECO:0000256" key="1">
    <source>
        <dbReference type="ARBA" id="ARBA00023015"/>
    </source>
</evidence>
<evidence type="ECO:0000256" key="3">
    <source>
        <dbReference type="ARBA" id="ARBA00023125"/>
    </source>
</evidence>
<keyword evidence="3" id="KW-0238">DNA-binding</keyword>